<dbReference type="GO" id="GO:0042597">
    <property type="term" value="C:periplasmic space"/>
    <property type="evidence" value="ECO:0007669"/>
    <property type="project" value="UniProtKB-SubCell"/>
</dbReference>
<name>A0A345ZX49_9HYPH</name>
<evidence type="ECO:0000256" key="2">
    <source>
        <dbReference type="ARBA" id="ARBA00010742"/>
    </source>
</evidence>
<dbReference type="AlphaFoldDB" id="A0A345ZX49"/>
<protein>
    <submittedName>
        <fullName evidence="5">ABC transporter substrate-binding protein</fullName>
    </submittedName>
</protein>
<dbReference type="EMBL" id="CP031417">
    <property type="protein sequence ID" value="AXK81496.1"/>
    <property type="molecule type" value="Genomic_DNA"/>
</dbReference>
<evidence type="ECO:0000313" key="5">
    <source>
        <dbReference type="EMBL" id="AXK81496.1"/>
    </source>
</evidence>
<dbReference type="Gene3D" id="3.40.190.10">
    <property type="entry name" value="Periplasmic binding protein-like II"/>
    <property type="match status" value="2"/>
</dbReference>
<evidence type="ECO:0000259" key="4">
    <source>
        <dbReference type="Pfam" id="PF09084"/>
    </source>
</evidence>
<reference evidence="5 6" key="1">
    <citation type="submission" date="2018-07" db="EMBL/GenBank/DDBJ databases">
        <authorList>
            <person name="Quirk P.G."/>
            <person name="Krulwich T.A."/>
        </authorList>
    </citation>
    <scope>NUCLEOTIDE SEQUENCE [LARGE SCALE GENOMIC DNA]</scope>
    <source>
        <strain evidence="5 6">CC-BB4</strain>
    </source>
</reference>
<accession>A0A345ZX49</accession>
<keyword evidence="3" id="KW-0732">Signal</keyword>
<dbReference type="Pfam" id="PF09084">
    <property type="entry name" value="NMT1"/>
    <property type="match status" value="1"/>
</dbReference>
<dbReference type="OrthoDB" id="8135527at2"/>
<dbReference type="InterPro" id="IPR015168">
    <property type="entry name" value="SsuA/THI5"/>
</dbReference>
<dbReference type="PANTHER" id="PTHR30024:SF47">
    <property type="entry name" value="TAURINE-BINDING PERIPLASMIC PROTEIN"/>
    <property type="match status" value="1"/>
</dbReference>
<dbReference type="KEGG" id="ptaw:DW352_13835"/>
<organism evidence="5 6">
    <name type="scientific">Pseudolabrys taiwanensis</name>
    <dbReference type="NCBI Taxonomy" id="331696"/>
    <lineage>
        <taxon>Bacteria</taxon>
        <taxon>Pseudomonadati</taxon>
        <taxon>Pseudomonadota</taxon>
        <taxon>Alphaproteobacteria</taxon>
        <taxon>Hyphomicrobiales</taxon>
        <taxon>Xanthobacteraceae</taxon>
        <taxon>Pseudolabrys</taxon>
    </lineage>
</organism>
<comment type="similarity">
    <text evidence="2">Belongs to the bacterial solute-binding protein SsuA/TauA family.</text>
</comment>
<comment type="subcellular location">
    <subcellularLocation>
        <location evidence="1">Periplasm</location>
    </subcellularLocation>
</comment>
<evidence type="ECO:0000313" key="6">
    <source>
        <dbReference type="Proteomes" id="UP000254889"/>
    </source>
</evidence>
<dbReference type="PANTHER" id="PTHR30024">
    <property type="entry name" value="ALIPHATIC SULFONATES-BINDING PROTEIN-RELATED"/>
    <property type="match status" value="1"/>
</dbReference>
<evidence type="ECO:0000256" key="3">
    <source>
        <dbReference type="ARBA" id="ARBA00022729"/>
    </source>
</evidence>
<evidence type="ECO:0000256" key="1">
    <source>
        <dbReference type="ARBA" id="ARBA00004418"/>
    </source>
</evidence>
<gene>
    <name evidence="5" type="ORF">DW352_13835</name>
</gene>
<proteinExistence type="inferred from homology"/>
<feature type="domain" description="SsuA/THI5-like" evidence="4">
    <location>
        <begin position="72"/>
        <end position="279"/>
    </location>
</feature>
<keyword evidence="6" id="KW-1185">Reference proteome</keyword>
<sequence length="368" mass="39751">MFGNAAIQSVPRTGIGMDVAHRAMVRKEQKMPRNIIKSFVVAALATVFAWQAQAADRTKVKLAEVVRSQLYVPMYVALNKGFAAEEGLDVDLVTANGGDRAGALVLSGQADFALAGPEVPIYIFNGESPDKPLIFSALTATDGFFLASRTKIDKFEWSMLNGKKIIGFRPGSTPGLYLEYVMKQRGVDPATIASIITNIAIPARDGAWASGTGDFAIFIEPNLTRLERAGQAHVITSIGKEVGRADYTVFFAKKSWLEKNAVTAQKWTNAIARAQKWTASASPKEIAEAIAPYFPGLTLEDNEAVVTRYRNAGVPIWASSTIVDPAGLALAQEIMVTGGTLPADKKVAYDKIVTTDYAEKAQQKFAQK</sequence>
<dbReference type="SUPFAM" id="SSF53850">
    <property type="entry name" value="Periplasmic binding protein-like II"/>
    <property type="match status" value="1"/>
</dbReference>
<dbReference type="Proteomes" id="UP000254889">
    <property type="component" value="Chromosome"/>
</dbReference>